<evidence type="ECO:0000256" key="2">
    <source>
        <dbReference type="ARBA" id="ARBA00022729"/>
    </source>
</evidence>
<dbReference type="Pfam" id="PF13458">
    <property type="entry name" value="Peripla_BP_6"/>
    <property type="match status" value="1"/>
</dbReference>
<dbReference type="InterPro" id="IPR028081">
    <property type="entry name" value="Leu-bd"/>
</dbReference>
<name>A0A1I0QLG0_9RHOB</name>
<feature type="chain" id="PRO_5011600264" evidence="4">
    <location>
        <begin position="29"/>
        <end position="395"/>
    </location>
</feature>
<sequence>MFANLLRARKAAARLFTLLTIVFVAACAAPGAVGINQNTGQRIDPNAPVQVALLVPGGSTAGSDRFLAANLENAARMAIADLNGVDIDLRVYNTGSDPAQASVITAQALEEGAKIILGPLYADAANAAGLAAASRNVNVLTFSNNPKIAGGNVFLLGATFDNTARRLVNHAARNGTTRFAIVHGNDEGGQVGRDAIATAVRSSGAQLAGVESYALSQQGILEATPRIASTINATGADAVFLTAGVNADLPIIATSLPEAGINPADTRYIGLTRWNALPQALSLPGVQGGLFALPDQSMVANFESRYQGVYGDAPHPLAGLAYDGIAAIGALVAAGDSNALTKQALTTRQGFQGTSGIFRLLPNGLNERGLAVAEVRNNRVVIVEPAPRSFGGSGL</sequence>
<protein>
    <submittedName>
        <fullName evidence="6">Amino acid/amide ABC transporter substrate-binding protein, HAAT family</fullName>
    </submittedName>
</protein>
<dbReference type="SUPFAM" id="SSF53822">
    <property type="entry name" value="Periplasmic binding protein-like I"/>
    <property type="match status" value="1"/>
</dbReference>
<evidence type="ECO:0000313" key="6">
    <source>
        <dbReference type="EMBL" id="SEW27864.1"/>
    </source>
</evidence>
<dbReference type="InterPro" id="IPR051010">
    <property type="entry name" value="BCAA_transport"/>
</dbReference>
<dbReference type="STRING" id="364200.SAMN04488515_1992"/>
<dbReference type="PROSITE" id="PS51257">
    <property type="entry name" value="PROKAR_LIPOPROTEIN"/>
    <property type="match status" value="1"/>
</dbReference>
<dbReference type="CDD" id="cd06339">
    <property type="entry name" value="PBP1_YraM_LppC_lipoprotein-like"/>
    <property type="match status" value="1"/>
</dbReference>
<dbReference type="RefSeq" id="WP_089993366.1">
    <property type="nucleotide sequence ID" value="NZ_FOIZ01000001.1"/>
</dbReference>
<feature type="domain" description="Leucine-binding protein" evidence="5">
    <location>
        <begin position="49"/>
        <end position="377"/>
    </location>
</feature>
<proteinExistence type="inferred from homology"/>
<dbReference type="OrthoDB" id="7210494at2"/>
<dbReference type="EMBL" id="FOIZ01000001">
    <property type="protein sequence ID" value="SEW27864.1"/>
    <property type="molecule type" value="Genomic_DNA"/>
</dbReference>
<dbReference type="Gene3D" id="3.40.50.2300">
    <property type="match status" value="2"/>
</dbReference>
<keyword evidence="2 4" id="KW-0732">Signal</keyword>
<dbReference type="GO" id="GO:0006865">
    <property type="term" value="P:amino acid transport"/>
    <property type="evidence" value="ECO:0007669"/>
    <property type="project" value="UniProtKB-KW"/>
</dbReference>
<dbReference type="PANTHER" id="PTHR30483">
    <property type="entry name" value="LEUCINE-SPECIFIC-BINDING PROTEIN"/>
    <property type="match status" value="1"/>
</dbReference>
<evidence type="ECO:0000256" key="4">
    <source>
        <dbReference type="SAM" id="SignalP"/>
    </source>
</evidence>
<evidence type="ECO:0000256" key="3">
    <source>
        <dbReference type="ARBA" id="ARBA00022970"/>
    </source>
</evidence>
<evidence type="ECO:0000259" key="5">
    <source>
        <dbReference type="Pfam" id="PF13458"/>
    </source>
</evidence>
<organism evidence="6 7">
    <name type="scientific">Cognatiyoonia koreensis</name>
    <dbReference type="NCBI Taxonomy" id="364200"/>
    <lineage>
        <taxon>Bacteria</taxon>
        <taxon>Pseudomonadati</taxon>
        <taxon>Pseudomonadota</taxon>
        <taxon>Alphaproteobacteria</taxon>
        <taxon>Rhodobacterales</taxon>
        <taxon>Paracoccaceae</taxon>
        <taxon>Cognatiyoonia</taxon>
    </lineage>
</organism>
<dbReference type="InterPro" id="IPR028082">
    <property type="entry name" value="Peripla_BP_I"/>
</dbReference>
<reference evidence="6 7" key="1">
    <citation type="submission" date="2016-10" db="EMBL/GenBank/DDBJ databases">
        <authorList>
            <person name="de Groot N.N."/>
        </authorList>
    </citation>
    <scope>NUCLEOTIDE SEQUENCE [LARGE SCALE GENOMIC DNA]</scope>
    <source>
        <strain evidence="6 7">DSM 17925</strain>
    </source>
</reference>
<gene>
    <name evidence="6" type="ORF">SAMN04488515_1992</name>
</gene>
<keyword evidence="3" id="KW-0029">Amino-acid transport</keyword>
<keyword evidence="7" id="KW-1185">Reference proteome</keyword>
<evidence type="ECO:0000313" key="7">
    <source>
        <dbReference type="Proteomes" id="UP000199167"/>
    </source>
</evidence>
<dbReference type="AlphaFoldDB" id="A0A1I0QLG0"/>
<dbReference type="PANTHER" id="PTHR30483:SF6">
    <property type="entry name" value="PERIPLASMIC BINDING PROTEIN OF ABC TRANSPORTER FOR NATURAL AMINO ACIDS"/>
    <property type="match status" value="1"/>
</dbReference>
<comment type="similarity">
    <text evidence="1">Belongs to the leucine-binding protein family.</text>
</comment>
<evidence type="ECO:0000256" key="1">
    <source>
        <dbReference type="ARBA" id="ARBA00010062"/>
    </source>
</evidence>
<dbReference type="Proteomes" id="UP000199167">
    <property type="component" value="Unassembled WGS sequence"/>
</dbReference>
<keyword evidence="3" id="KW-0813">Transport</keyword>
<feature type="signal peptide" evidence="4">
    <location>
        <begin position="1"/>
        <end position="28"/>
    </location>
</feature>
<accession>A0A1I0QLG0</accession>